<organism evidence="2 3">
    <name type="scientific">Romeriopsis navalis LEGE 11480</name>
    <dbReference type="NCBI Taxonomy" id="2777977"/>
    <lineage>
        <taxon>Bacteria</taxon>
        <taxon>Bacillati</taxon>
        <taxon>Cyanobacteriota</taxon>
        <taxon>Cyanophyceae</taxon>
        <taxon>Leptolyngbyales</taxon>
        <taxon>Leptolyngbyaceae</taxon>
        <taxon>Romeriopsis</taxon>
        <taxon>Romeriopsis navalis</taxon>
    </lineage>
</organism>
<protein>
    <submittedName>
        <fullName evidence="2">Uncharacterized protein</fullName>
    </submittedName>
</protein>
<evidence type="ECO:0000256" key="1">
    <source>
        <dbReference type="SAM" id="Phobius"/>
    </source>
</evidence>
<name>A0A928VTK8_9CYAN</name>
<proteinExistence type="predicted"/>
<dbReference type="EMBL" id="JADEXQ010000083">
    <property type="protein sequence ID" value="MBE9031994.1"/>
    <property type="molecule type" value="Genomic_DNA"/>
</dbReference>
<gene>
    <name evidence="2" type="ORF">IQ266_19845</name>
</gene>
<dbReference type="Proteomes" id="UP000625316">
    <property type="component" value="Unassembled WGS sequence"/>
</dbReference>
<evidence type="ECO:0000313" key="3">
    <source>
        <dbReference type="Proteomes" id="UP000625316"/>
    </source>
</evidence>
<evidence type="ECO:0000313" key="2">
    <source>
        <dbReference type="EMBL" id="MBE9031994.1"/>
    </source>
</evidence>
<dbReference type="AlphaFoldDB" id="A0A928VTK8"/>
<accession>A0A928VTK8</accession>
<reference evidence="2" key="1">
    <citation type="submission" date="2020-10" db="EMBL/GenBank/DDBJ databases">
        <authorList>
            <person name="Castelo-Branco R."/>
            <person name="Eusebio N."/>
            <person name="Adriana R."/>
            <person name="Vieira A."/>
            <person name="Brugerolle De Fraissinette N."/>
            <person name="Rezende De Castro R."/>
            <person name="Schneider M.P."/>
            <person name="Vasconcelos V."/>
            <person name="Leao P.N."/>
        </authorList>
    </citation>
    <scope>NUCLEOTIDE SEQUENCE</scope>
    <source>
        <strain evidence="2">LEGE 11480</strain>
    </source>
</reference>
<sequence length="136" mass="15638">MWMAAGAKVPDLSQGLQFEYLFALFGVPFVLVGLGMLASPLWSWLSMRQTVYLITDRRAILIQAGGATTTFRSYEPHQLQHIYRKVFDDDTGNIIIAQEKWRDSNGDKRTENIGFMNIRNAREAEMRLKQLARRAE</sequence>
<comment type="caution">
    <text evidence="2">The sequence shown here is derived from an EMBL/GenBank/DDBJ whole genome shotgun (WGS) entry which is preliminary data.</text>
</comment>
<keyword evidence="3" id="KW-1185">Reference proteome</keyword>
<keyword evidence="1" id="KW-1133">Transmembrane helix</keyword>
<keyword evidence="1" id="KW-0812">Transmembrane</keyword>
<keyword evidence="1" id="KW-0472">Membrane</keyword>
<dbReference type="RefSeq" id="WP_264326819.1">
    <property type="nucleotide sequence ID" value="NZ_JADEXQ010000083.1"/>
</dbReference>
<feature type="transmembrane region" description="Helical" evidence="1">
    <location>
        <begin position="20"/>
        <end position="45"/>
    </location>
</feature>